<keyword evidence="5" id="KW-0067">ATP-binding</keyword>
<keyword evidence="4" id="KW-0206">Cytoskeleton</keyword>
<feature type="binding site" evidence="5">
    <location>
        <begin position="94"/>
        <end position="101"/>
    </location>
    <ligand>
        <name>ATP</name>
        <dbReference type="ChEBI" id="CHEBI:30616"/>
    </ligand>
</feature>
<keyword evidence="9" id="KW-1185">Reference proteome</keyword>
<proteinExistence type="inferred from homology"/>
<dbReference type="SMART" id="SM00129">
    <property type="entry name" value="KISc"/>
    <property type="match status" value="1"/>
</dbReference>
<gene>
    <name evidence="8" type="ORF">PCOR1329_LOCUS48363</name>
</gene>
<accession>A0ABN9UGM6</accession>
<sequence>MSFGLDTFVRVRPNAEKHRDALVNRHLWGSARTVSVAEDAGAQQTGKATASSYGPFAAVLPPDIAQPAAYEILVSGLADSFLRSGTNCTIFAYGQTGSGKTYTLFGPPDCFSKSDEAQASADADGASLGLCPRALRDIRQAVRGDPAATTSLFVSAVEIYLEECYDLLNNKVKVPIAGASSVSKKAGGSFNGQRLGGGARSADGKWVPPVVNGKRNPALHEVEVKGSKQIAAEFPLSKSSGSGSRGGVRGGAAI</sequence>
<comment type="caution">
    <text evidence="8">The sequence shown here is derived from an EMBL/GenBank/DDBJ whole genome shotgun (WGS) entry which is preliminary data.</text>
</comment>
<keyword evidence="5" id="KW-0547">Nucleotide-binding</keyword>
<feature type="compositionally biased region" description="Gly residues" evidence="6">
    <location>
        <begin position="243"/>
        <end position="254"/>
    </location>
</feature>
<dbReference type="Pfam" id="PF00225">
    <property type="entry name" value="Kinesin"/>
    <property type="match status" value="1"/>
</dbReference>
<evidence type="ECO:0000313" key="9">
    <source>
        <dbReference type="Proteomes" id="UP001189429"/>
    </source>
</evidence>
<keyword evidence="3 5" id="KW-0505">Motor protein</keyword>
<evidence type="ECO:0000313" key="8">
    <source>
        <dbReference type="EMBL" id="CAK0858766.1"/>
    </source>
</evidence>
<evidence type="ECO:0000259" key="7">
    <source>
        <dbReference type="PROSITE" id="PS50067"/>
    </source>
</evidence>
<feature type="region of interest" description="Disordered" evidence="6">
    <location>
        <begin position="194"/>
        <end position="213"/>
    </location>
</feature>
<evidence type="ECO:0000256" key="3">
    <source>
        <dbReference type="ARBA" id="ARBA00023175"/>
    </source>
</evidence>
<dbReference type="InterPro" id="IPR001752">
    <property type="entry name" value="Kinesin_motor_dom"/>
</dbReference>
<evidence type="ECO:0000256" key="4">
    <source>
        <dbReference type="ARBA" id="ARBA00023212"/>
    </source>
</evidence>
<evidence type="ECO:0000256" key="1">
    <source>
        <dbReference type="ARBA" id="ARBA00004245"/>
    </source>
</evidence>
<dbReference type="Gene3D" id="3.40.850.10">
    <property type="entry name" value="Kinesin motor domain"/>
    <property type="match status" value="1"/>
</dbReference>
<comment type="similarity">
    <text evidence="5">Belongs to the TRAFAC class myosin-kinesin ATPase superfamily. Kinesin family.</text>
</comment>
<name>A0ABN9UGM6_9DINO</name>
<evidence type="ECO:0000256" key="2">
    <source>
        <dbReference type="ARBA" id="ARBA00022490"/>
    </source>
</evidence>
<organism evidence="8 9">
    <name type="scientific">Prorocentrum cordatum</name>
    <dbReference type="NCBI Taxonomy" id="2364126"/>
    <lineage>
        <taxon>Eukaryota</taxon>
        <taxon>Sar</taxon>
        <taxon>Alveolata</taxon>
        <taxon>Dinophyceae</taxon>
        <taxon>Prorocentrales</taxon>
        <taxon>Prorocentraceae</taxon>
        <taxon>Prorocentrum</taxon>
    </lineage>
</organism>
<keyword evidence="2" id="KW-0963">Cytoplasm</keyword>
<evidence type="ECO:0000256" key="5">
    <source>
        <dbReference type="PROSITE-ProRule" id="PRU00283"/>
    </source>
</evidence>
<feature type="domain" description="Kinesin motor" evidence="7">
    <location>
        <begin position="4"/>
        <end position="254"/>
    </location>
</feature>
<dbReference type="InterPro" id="IPR027417">
    <property type="entry name" value="P-loop_NTPase"/>
</dbReference>
<dbReference type="PROSITE" id="PS50067">
    <property type="entry name" value="KINESIN_MOTOR_2"/>
    <property type="match status" value="1"/>
</dbReference>
<feature type="region of interest" description="Disordered" evidence="6">
    <location>
        <begin position="235"/>
        <end position="254"/>
    </location>
</feature>
<dbReference type="InterPro" id="IPR036961">
    <property type="entry name" value="Kinesin_motor_dom_sf"/>
</dbReference>
<evidence type="ECO:0000256" key="6">
    <source>
        <dbReference type="SAM" id="MobiDB-lite"/>
    </source>
</evidence>
<dbReference type="PANTHER" id="PTHR47970">
    <property type="entry name" value="KINESIN-LIKE PROTEIN KIF11"/>
    <property type="match status" value="1"/>
</dbReference>
<dbReference type="InterPro" id="IPR047149">
    <property type="entry name" value="KIF11-like"/>
</dbReference>
<reference evidence="8" key="1">
    <citation type="submission" date="2023-10" db="EMBL/GenBank/DDBJ databases">
        <authorList>
            <person name="Chen Y."/>
            <person name="Shah S."/>
            <person name="Dougan E. K."/>
            <person name="Thang M."/>
            <person name="Chan C."/>
        </authorList>
    </citation>
    <scope>NUCLEOTIDE SEQUENCE [LARGE SCALE GENOMIC DNA]</scope>
</reference>
<dbReference type="SUPFAM" id="SSF52540">
    <property type="entry name" value="P-loop containing nucleoside triphosphate hydrolases"/>
    <property type="match status" value="1"/>
</dbReference>
<comment type="subcellular location">
    <subcellularLocation>
        <location evidence="1">Cytoplasm</location>
        <location evidence="1">Cytoskeleton</location>
    </subcellularLocation>
</comment>
<dbReference type="EMBL" id="CAUYUJ010015838">
    <property type="protein sequence ID" value="CAK0858766.1"/>
    <property type="molecule type" value="Genomic_DNA"/>
</dbReference>
<dbReference type="PANTHER" id="PTHR47970:SF12">
    <property type="entry name" value="KINESIN FAMILY MEMBER 11"/>
    <property type="match status" value="1"/>
</dbReference>
<protein>
    <recommendedName>
        <fullName evidence="7">Kinesin motor domain-containing protein</fullName>
    </recommendedName>
</protein>
<dbReference type="Proteomes" id="UP001189429">
    <property type="component" value="Unassembled WGS sequence"/>
</dbReference>